<dbReference type="HOGENOM" id="CLU_089574_6_4_11"/>
<dbReference type="AlphaFoldDB" id="F8JPS4"/>
<accession>G8WNK9</accession>
<dbReference type="EMBL" id="CP003219">
    <property type="protein sequence ID" value="AEW92771.1"/>
    <property type="molecule type" value="Genomic_DNA"/>
</dbReference>
<protein>
    <submittedName>
        <fullName evidence="2">Rhodanese-like protein</fullName>
    </submittedName>
</protein>
<dbReference type="Pfam" id="PF00581">
    <property type="entry name" value="Rhodanese"/>
    <property type="match status" value="1"/>
</dbReference>
<proteinExistence type="predicted"/>
<dbReference type="SMART" id="SM00450">
    <property type="entry name" value="RHOD"/>
    <property type="match status" value="1"/>
</dbReference>
<dbReference type="InterPro" id="IPR036873">
    <property type="entry name" value="Rhodanese-like_dom_sf"/>
</dbReference>
<dbReference type="RefSeq" id="WP_014141165.1">
    <property type="nucleotide sequence ID" value="NC_016111.1"/>
</dbReference>
<keyword evidence="3" id="KW-1185">Reference proteome</keyword>
<dbReference type="PATRIC" id="fig|1003195.11.peg.2029"/>
<dbReference type="Proteomes" id="UP000007842">
    <property type="component" value="Chromosome"/>
</dbReference>
<dbReference type="PROSITE" id="PS50206">
    <property type="entry name" value="RHODANESE_3"/>
    <property type="match status" value="1"/>
</dbReference>
<accession>F8JPS4</accession>
<reference evidence="3" key="1">
    <citation type="submission" date="2011-12" db="EMBL/GenBank/DDBJ databases">
        <title>Complete genome sequence of Streptomyces cattleya strain DSM 46488.</title>
        <authorList>
            <person name="Ou H.-Y."/>
            <person name="Li P."/>
            <person name="Zhao C."/>
            <person name="O'Hagan D."/>
            <person name="Deng Z."/>
        </authorList>
    </citation>
    <scope>NUCLEOTIDE SEQUENCE [LARGE SCALE GENOMIC DNA]</scope>
    <source>
        <strain evidence="3">ATCC 35852 / DSM 46488 / JCM 4925 / NBRC 14057 / NRRL 8057</strain>
    </source>
</reference>
<dbReference type="Gene3D" id="3.40.250.10">
    <property type="entry name" value="Rhodanese-like domain"/>
    <property type="match status" value="1"/>
</dbReference>
<dbReference type="PANTHER" id="PTHR43031">
    <property type="entry name" value="FAD-DEPENDENT OXIDOREDUCTASE"/>
    <property type="match status" value="1"/>
</dbReference>
<name>F8JPS4_STREN</name>
<dbReference type="InterPro" id="IPR001763">
    <property type="entry name" value="Rhodanese-like_dom"/>
</dbReference>
<organism evidence="2 3">
    <name type="scientific">Streptantibioticus cattleyicolor (strain ATCC 35852 / DSM 46488 / JCM 4925 / NBRC 14057 / NRRL 8057)</name>
    <name type="common">Streptomyces cattleya</name>
    <dbReference type="NCBI Taxonomy" id="1003195"/>
    <lineage>
        <taxon>Bacteria</taxon>
        <taxon>Bacillati</taxon>
        <taxon>Actinomycetota</taxon>
        <taxon>Actinomycetes</taxon>
        <taxon>Kitasatosporales</taxon>
        <taxon>Streptomycetaceae</taxon>
        <taxon>Streptantibioticus</taxon>
    </lineage>
</organism>
<feature type="domain" description="Rhodanese" evidence="1">
    <location>
        <begin position="15"/>
        <end position="107"/>
    </location>
</feature>
<dbReference type="InterPro" id="IPR001307">
    <property type="entry name" value="Thiosulphate_STrfase_CS"/>
</dbReference>
<gene>
    <name evidence="2" type="ordered locus">SCATT_04000</name>
</gene>
<sequence>MVRRITRDEVKRKIDGGKVTVVEALPASYYEQAHLPGALNLPHDEVDKLAPELIPDKAAEVIVYCANSPCQNSGIAARRLDELGYTNVYEYDEGKDDWIGAGLPTESGAGA</sequence>
<dbReference type="KEGG" id="scy:SCATT_04000"/>
<dbReference type="CDD" id="cd00158">
    <property type="entry name" value="RHOD"/>
    <property type="match status" value="1"/>
</dbReference>
<evidence type="ECO:0000259" key="1">
    <source>
        <dbReference type="PROSITE" id="PS50206"/>
    </source>
</evidence>
<dbReference type="PROSITE" id="PS00380">
    <property type="entry name" value="RHODANESE_1"/>
    <property type="match status" value="1"/>
</dbReference>
<dbReference type="GO" id="GO:0004792">
    <property type="term" value="F:thiosulfate-cyanide sulfurtransferase activity"/>
    <property type="evidence" value="ECO:0007669"/>
    <property type="project" value="InterPro"/>
</dbReference>
<evidence type="ECO:0000313" key="2">
    <source>
        <dbReference type="EMBL" id="AEW92771.1"/>
    </source>
</evidence>
<evidence type="ECO:0000313" key="3">
    <source>
        <dbReference type="Proteomes" id="UP000007842"/>
    </source>
</evidence>
<dbReference type="OrthoDB" id="9802991at2"/>
<dbReference type="PANTHER" id="PTHR43031:SF7">
    <property type="entry name" value="NITRIC OXIDE REDUCTASE FLRD-NAD(+) REDUCTASE"/>
    <property type="match status" value="1"/>
</dbReference>
<dbReference type="eggNOG" id="COG0607">
    <property type="taxonomic scope" value="Bacteria"/>
</dbReference>
<dbReference type="InterPro" id="IPR050229">
    <property type="entry name" value="GlpE_sulfurtransferase"/>
</dbReference>
<dbReference type="SUPFAM" id="SSF52821">
    <property type="entry name" value="Rhodanese/Cell cycle control phosphatase"/>
    <property type="match status" value="1"/>
</dbReference>
<dbReference type="STRING" id="1003195.SCATT_04000"/>
<dbReference type="KEGG" id="sct:SCAT_0389"/>